<feature type="transmembrane region" description="Helical" evidence="1">
    <location>
        <begin position="34"/>
        <end position="52"/>
    </location>
</feature>
<evidence type="ECO:0000313" key="2">
    <source>
        <dbReference type="EMBL" id="QPV64172.1"/>
    </source>
</evidence>
<keyword evidence="1" id="KW-0472">Membrane</keyword>
<keyword evidence="3" id="KW-1185">Reference proteome</keyword>
<name>A0A7T3G0S5_9EURY</name>
<dbReference type="GeneID" id="60588025"/>
<feature type="transmembrane region" description="Helical" evidence="1">
    <location>
        <begin position="7"/>
        <end position="28"/>
    </location>
</feature>
<keyword evidence="1" id="KW-1133">Transmembrane helix</keyword>
<proteinExistence type="predicted"/>
<dbReference type="InterPro" id="IPR046739">
    <property type="entry name" value="DUF6789"/>
</dbReference>
<sequence length="162" mass="17026">MEPVRSSLGGGIAATVTLLIFLSVADLLLAGTNLFVFATFTSLCAVGGPPYCELGTLTATVITFLWFALLFAVAWPLLFGGFTWGLPGESGLAHGAVFGLVLWSGYVVGDLLNISVGNETLVGDLPFLAVTLVAYVIYGMVLGGVYDSLAEHRTFLTDEQTL</sequence>
<dbReference type="RefSeq" id="WP_198062946.1">
    <property type="nucleotide sequence ID" value="NZ_CP065856.1"/>
</dbReference>
<feature type="transmembrane region" description="Helical" evidence="1">
    <location>
        <begin position="64"/>
        <end position="86"/>
    </location>
</feature>
<dbReference type="EMBL" id="CP065856">
    <property type="protein sequence ID" value="QPV64172.1"/>
    <property type="molecule type" value="Genomic_DNA"/>
</dbReference>
<dbReference type="AlphaFoldDB" id="A0A7T3G0S5"/>
<evidence type="ECO:0000313" key="3">
    <source>
        <dbReference type="Proteomes" id="UP000595001"/>
    </source>
</evidence>
<keyword evidence="1" id="KW-0812">Transmembrane</keyword>
<organism evidence="2 3">
    <name type="scientific">Halosimplex litoreum</name>
    <dbReference type="NCBI Taxonomy" id="1198301"/>
    <lineage>
        <taxon>Archaea</taxon>
        <taxon>Methanobacteriati</taxon>
        <taxon>Methanobacteriota</taxon>
        <taxon>Stenosarchaea group</taxon>
        <taxon>Halobacteria</taxon>
        <taxon>Halobacteriales</taxon>
        <taxon>Haloarculaceae</taxon>
        <taxon>Halosimplex</taxon>
    </lineage>
</organism>
<dbReference type="KEGG" id="hlt:I7X12_05990"/>
<dbReference type="Pfam" id="PF20587">
    <property type="entry name" value="DUF6789"/>
    <property type="match status" value="1"/>
</dbReference>
<dbReference type="OrthoDB" id="275690at2157"/>
<dbReference type="Proteomes" id="UP000595001">
    <property type="component" value="Chromosome"/>
</dbReference>
<evidence type="ECO:0000256" key="1">
    <source>
        <dbReference type="SAM" id="Phobius"/>
    </source>
</evidence>
<feature type="transmembrane region" description="Helical" evidence="1">
    <location>
        <begin position="125"/>
        <end position="146"/>
    </location>
</feature>
<feature type="transmembrane region" description="Helical" evidence="1">
    <location>
        <begin position="92"/>
        <end position="113"/>
    </location>
</feature>
<reference evidence="2 3" key="1">
    <citation type="submission" date="2020-12" db="EMBL/GenBank/DDBJ databases">
        <title>Halosimplex halophilum sp. nov. and Halosimplex salinum sp. nov., two new members of the genus Halosimplex.</title>
        <authorList>
            <person name="Cui H.L."/>
        </authorList>
    </citation>
    <scope>NUCLEOTIDE SEQUENCE [LARGE SCALE GENOMIC DNA]</scope>
    <source>
        <strain evidence="2 3">YGH94</strain>
    </source>
</reference>
<protein>
    <submittedName>
        <fullName evidence="2">Uncharacterized protein</fullName>
    </submittedName>
</protein>
<accession>A0A7T3G0S5</accession>
<gene>
    <name evidence="2" type="ORF">I7X12_05990</name>
</gene>